<dbReference type="InterPro" id="IPR011006">
    <property type="entry name" value="CheY-like_superfamily"/>
</dbReference>
<gene>
    <name evidence="3" type="ORF">SY85_21970</name>
</gene>
<dbReference type="SMART" id="SM00448">
    <property type="entry name" value="REC"/>
    <property type="match status" value="1"/>
</dbReference>
<sequence length="155" mass="17336">MPAAKAIQNILLIDDDKDDCDVFEQALKSISGSLQLSYVHQSETALTAIAAFQPDLIFLDINLPRISGFDCLNDIQANANYAHIPIVMYSSSDNPKEINTAYGMGATLYFKKPTNFSLLVQSLKDIITMTWEAPAAIKAQFYHNNRYLPYHTETI</sequence>
<keyword evidence="1" id="KW-0597">Phosphoprotein</keyword>
<dbReference type="PANTHER" id="PTHR44520:SF2">
    <property type="entry name" value="RESPONSE REGULATOR RCP1"/>
    <property type="match status" value="1"/>
</dbReference>
<dbReference type="SUPFAM" id="SSF52172">
    <property type="entry name" value="CheY-like"/>
    <property type="match status" value="1"/>
</dbReference>
<accession>A0A172U0U6</accession>
<dbReference type="PANTHER" id="PTHR44520">
    <property type="entry name" value="RESPONSE REGULATOR RCP1-RELATED"/>
    <property type="match status" value="1"/>
</dbReference>
<keyword evidence="4" id="KW-1185">Reference proteome</keyword>
<dbReference type="RefSeq" id="WP_066407775.1">
    <property type="nucleotide sequence ID" value="NZ_CP011390.1"/>
</dbReference>
<evidence type="ECO:0000256" key="1">
    <source>
        <dbReference type="PROSITE-ProRule" id="PRU00169"/>
    </source>
</evidence>
<dbReference type="InterPro" id="IPR001789">
    <property type="entry name" value="Sig_transdc_resp-reg_receiver"/>
</dbReference>
<proteinExistence type="predicted"/>
<dbReference type="KEGG" id="fla:SY85_21970"/>
<dbReference type="OrthoDB" id="7631574at2"/>
<evidence type="ECO:0000313" key="3">
    <source>
        <dbReference type="EMBL" id="ANE52744.1"/>
    </source>
</evidence>
<evidence type="ECO:0000313" key="4">
    <source>
        <dbReference type="Proteomes" id="UP000077177"/>
    </source>
</evidence>
<dbReference type="AlphaFoldDB" id="A0A172U0U6"/>
<protein>
    <recommendedName>
        <fullName evidence="2">Response regulatory domain-containing protein</fullName>
    </recommendedName>
</protein>
<reference evidence="3 4" key="2">
    <citation type="journal article" date="2016" name="Int. J. Syst. Evol. Microbiol.">
        <title>Flavisolibacter tropicus sp. nov., isolated from tropical soil.</title>
        <authorList>
            <person name="Lee J.J."/>
            <person name="Kang M.S."/>
            <person name="Kim G.S."/>
            <person name="Lee C.S."/>
            <person name="Lim S."/>
            <person name="Lee J."/>
            <person name="Roh S.H."/>
            <person name="Kang H."/>
            <person name="Ha J.M."/>
            <person name="Bae S."/>
            <person name="Jung H.Y."/>
            <person name="Kim M.K."/>
        </authorList>
    </citation>
    <scope>NUCLEOTIDE SEQUENCE [LARGE SCALE GENOMIC DNA]</scope>
    <source>
        <strain evidence="3 4">LCS9</strain>
    </source>
</reference>
<dbReference type="EMBL" id="CP011390">
    <property type="protein sequence ID" value="ANE52744.1"/>
    <property type="molecule type" value="Genomic_DNA"/>
</dbReference>
<dbReference type="GO" id="GO:0000160">
    <property type="term" value="P:phosphorelay signal transduction system"/>
    <property type="evidence" value="ECO:0007669"/>
    <property type="project" value="InterPro"/>
</dbReference>
<feature type="modified residue" description="4-aspartylphosphate" evidence="1">
    <location>
        <position position="60"/>
    </location>
</feature>
<dbReference type="PROSITE" id="PS50110">
    <property type="entry name" value="RESPONSE_REGULATORY"/>
    <property type="match status" value="1"/>
</dbReference>
<evidence type="ECO:0000259" key="2">
    <source>
        <dbReference type="PROSITE" id="PS50110"/>
    </source>
</evidence>
<feature type="domain" description="Response regulatory" evidence="2">
    <location>
        <begin position="9"/>
        <end position="127"/>
    </location>
</feature>
<dbReference type="Gene3D" id="3.40.50.2300">
    <property type="match status" value="1"/>
</dbReference>
<reference evidence="4" key="1">
    <citation type="submission" date="2015-01" db="EMBL/GenBank/DDBJ databases">
        <title>Flavisolibacter sp./LCS9/ whole genome sequencing.</title>
        <authorList>
            <person name="Kim M.K."/>
            <person name="Srinivasan S."/>
            <person name="Lee J.-J."/>
        </authorList>
    </citation>
    <scope>NUCLEOTIDE SEQUENCE [LARGE SCALE GENOMIC DNA]</scope>
    <source>
        <strain evidence="4">LCS9</strain>
    </source>
</reference>
<name>A0A172U0U6_9BACT</name>
<dbReference type="Proteomes" id="UP000077177">
    <property type="component" value="Chromosome"/>
</dbReference>
<dbReference type="STRING" id="1492898.SY85_21970"/>
<organism evidence="3 4">
    <name type="scientific">Flavisolibacter tropicus</name>
    <dbReference type="NCBI Taxonomy" id="1492898"/>
    <lineage>
        <taxon>Bacteria</taxon>
        <taxon>Pseudomonadati</taxon>
        <taxon>Bacteroidota</taxon>
        <taxon>Chitinophagia</taxon>
        <taxon>Chitinophagales</taxon>
        <taxon>Chitinophagaceae</taxon>
        <taxon>Flavisolibacter</taxon>
    </lineage>
</organism>
<dbReference type="InterPro" id="IPR052893">
    <property type="entry name" value="TCS_response_regulator"/>
</dbReference>
<dbReference type="PATRIC" id="fig|1492898.3.peg.4773"/>
<dbReference type="Pfam" id="PF00072">
    <property type="entry name" value="Response_reg"/>
    <property type="match status" value="1"/>
</dbReference>